<feature type="region of interest" description="Disordered" evidence="1">
    <location>
        <begin position="1"/>
        <end position="62"/>
    </location>
</feature>
<dbReference type="AlphaFoldDB" id="A0A9P5XPV1"/>
<name>A0A9P5XPV1_9AGAR</name>
<protein>
    <submittedName>
        <fullName evidence="2">Uncharacterized protein</fullName>
    </submittedName>
</protein>
<dbReference type="OrthoDB" id="3056461at2759"/>
<feature type="region of interest" description="Disordered" evidence="1">
    <location>
        <begin position="377"/>
        <end position="411"/>
    </location>
</feature>
<dbReference type="EMBL" id="MU150655">
    <property type="protein sequence ID" value="KAF9455477.1"/>
    <property type="molecule type" value="Genomic_DNA"/>
</dbReference>
<sequence>MSSDFPMSPPPTGGPSSSTGKRKRSVDKSPKPSSRTKKSRPSRVRQPRKPKRPSDWHMSRDDVPKEAEKLKVALELHLRVLWNLPDQNAVPPKVTNQDKASFDGRFSSEKQVKTTVTTSLDQNSGSIHDAQVKVEQLLASLPEGSLISNNIKRIAKPFLLLLFRAVASLGLRRWAPDVLSADPESLYNLLHEHIALTTFERVSSAYGYAHTGLILSCIHDFPLMRKLYRNFVFAYMHKIAKSEEKSARINVLKAQGFNKRVVSLALENEAHSDDELGDVNNDTVYFIKEKEGRSTKIKNFFRMVPIDWFDPTYWNTYLTVRERANYIQDGIYVALPMEEFCDSWGACVAWKNLPAKEFMATYGDNVLKQYNIPTKEEMEQLEEWDNKDESDESELSGGDDDGTDDTEGGLE</sequence>
<evidence type="ECO:0000313" key="3">
    <source>
        <dbReference type="Proteomes" id="UP000807353"/>
    </source>
</evidence>
<keyword evidence="3" id="KW-1185">Reference proteome</keyword>
<accession>A0A9P5XPV1</accession>
<comment type="caution">
    <text evidence="2">The sequence shown here is derived from an EMBL/GenBank/DDBJ whole genome shotgun (WGS) entry which is preliminary data.</text>
</comment>
<feature type="compositionally biased region" description="Basic and acidic residues" evidence="1">
    <location>
        <begin position="52"/>
        <end position="62"/>
    </location>
</feature>
<proteinExistence type="predicted"/>
<feature type="compositionally biased region" description="Acidic residues" evidence="1">
    <location>
        <begin position="379"/>
        <end position="411"/>
    </location>
</feature>
<reference evidence="2" key="1">
    <citation type="submission" date="2020-11" db="EMBL/GenBank/DDBJ databases">
        <authorList>
            <consortium name="DOE Joint Genome Institute"/>
            <person name="Ahrendt S."/>
            <person name="Riley R."/>
            <person name="Andreopoulos W."/>
            <person name="Labutti K."/>
            <person name="Pangilinan J."/>
            <person name="Ruiz-Duenas F.J."/>
            <person name="Barrasa J.M."/>
            <person name="Sanchez-Garcia M."/>
            <person name="Camarero S."/>
            <person name="Miyauchi S."/>
            <person name="Serrano A."/>
            <person name="Linde D."/>
            <person name="Babiker R."/>
            <person name="Drula E."/>
            <person name="Ayuso-Fernandez I."/>
            <person name="Pacheco R."/>
            <person name="Padilla G."/>
            <person name="Ferreira P."/>
            <person name="Barriuso J."/>
            <person name="Kellner H."/>
            <person name="Castanera R."/>
            <person name="Alfaro M."/>
            <person name="Ramirez L."/>
            <person name="Pisabarro A.G."/>
            <person name="Kuo A."/>
            <person name="Tritt A."/>
            <person name="Lipzen A."/>
            <person name="He G."/>
            <person name="Yan M."/>
            <person name="Ng V."/>
            <person name="Cullen D."/>
            <person name="Martin F."/>
            <person name="Rosso M.-N."/>
            <person name="Henrissat B."/>
            <person name="Hibbett D."/>
            <person name="Martinez A.T."/>
            <person name="Grigoriev I.V."/>
        </authorList>
    </citation>
    <scope>NUCLEOTIDE SEQUENCE</scope>
    <source>
        <strain evidence="2">CBS 247.69</strain>
    </source>
</reference>
<organism evidence="2 3">
    <name type="scientific">Collybia nuda</name>
    <dbReference type="NCBI Taxonomy" id="64659"/>
    <lineage>
        <taxon>Eukaryota</taxon>
        <taxon>Fungi</taxon>
        <taxon>Dikarya</taxon>
        <taxon>Basidiomycota</taxon>
        <taxon>Agaricomycotina</taxon>
        <taxon>Agaricomycetes</taxon>
        <taxon>Agaricomycetidae</taxon>
        <taxon>Agaricales</taxon>
        <taxon>Tricholomatineae</taxon>
        <taxon>Clitocybaceae</taxon>
        <taxon>Collybia</taxon>
    </lineage>
</organism>
<feature type="compositionally biased region" description="Basic residues" evidence="1">
    <location>
        <begin position="34"/>
        <end position="51"/>
    </location>
</feature>
<evidence type="ECO:0000256" key="1">
    <source>
        <dbReference type="SAM" id="MobiDB-lite"/>
    </source>
</evidence>
<evidence type="ECO:0000313" key="2">
    <source>
        <dbReference type="EMBL" id="KAF9455477.1"/>
    </source>
</evidence>
<dbReference type="Proteomes" id="UP000807353">
    <property type="component" value="Unassembled WGS sequence"/>
</dbReference>
<gene>
    <name evidence="2" type="ORF">BDZ94DRAFT_1366458</name>
</gene>